<gene>
    <name evidence="2" type="ORF">FB45DRAFT_1059386</name>
</gene>
<evidence type="ECO:0000313" key="3">
    <source>
        <dbReference type="Proteomes" id="UP001221142"/>
    </source>
</evidence>
<feature type="compositionally biased region" description="Polar residues" evidence="1">
    <location>
        <begin position="367"/>
        <end position="382"/>
    </location>
</feature>
<evidence type="ECO:0000313" key="2">
    <source>
        <dbReference type="EMBL" id="KAJ7628671.1"/>
    </source>
</evidence>
<keyword evidence="3" id="KW-1185">Reference proteome</keyword>
<name>A0AAD7FMS7_9AGAR</name>
<dbReference type="EMBL" id="JARKIF010000010">
    <property type="protein sequence ID" value="KAJ7628671.1"/>
    <property type="molecule type" value="Genomic_DNA"/>
</dbReference>
<feature type="region of interest" description="Disordered" evidence="1">
    <location>
        <begin position="339"/>
        <end position="434"/>
    </location>
</feature>
<comment type="caution">
    <text evidence="2">The sequence shown here is derived from an EMBL/GenBank/DDBJ whole genome shotgun (WGS) entry which is preliminary data.</text>
</comment>
<dbReference type="Proteomes" id="UP001221142">
    <property type="component" value="Unassembled WGS sequence"/>
</dbReference>
<accession>A0AAD7FMS7</accession>
<sequence>MSFSEPQVDLESRGHLSLEYCSYRTGLFDSSRQTSLERTRHSCRQVRVLFSINQHLSFLTSSSSPSPALLLALMPPLHDRLDATMCHSVSHADFQFSFYLDQRGVGDFVDHSDWDILGETELVGELMLYTCLVEYALGEGISSEHIGMIRSQLFHPKTFTTMLEREPLRFGTDLLETATPAGLVNTFAGALRSVLGHGELKTWFVAALGAAVHAAAEVCVAHFNALEEAELRPTLFPRPTERERNIKRLGAVVQLLRPCKESPACPAPQVPSKRLFPDLSLAKATTFALLSSSGDIAKLWLSNAHQFTMSMARAEYEAFTTSPESQLLVELFTRSKGLLLKSPVSPPPSPPRFRRSRAPFPASPSRHTTFQNAASAYNTGLLPNSPASPPRGFRRSRAPSPASPSRRVDLDNAASPHGLDLASIPKRRKVSYTA</sequence>
<feature type="compositionally biased region" description="Basic residues" evidence="1">
    <location>
        <begin position="425"/>
        <end position="434"/>
    </location>
</feature>
<proteinExistence type="predicted"/>
<protein>
    <submittedName>
        <fullName evidence="2">Uncharacterized protein</fullName>
    </submittedName>
</protein>
<organism evidence="2 3">
    <name type="scientific">Roridomyces roridus</name>
    <dbReference type="NCBI Taxonomy" id="1738132"/>
    <lineage>
        <taxon>Eukaryota</taxon>
        <taxon>Fungi</taxon>
        <taxon>Dikarya</taxon>
        <taxon>Basidiomycota</taxon>
        <taxon>Agaricomycotina</taxon>
        <taxon>Agaricomycetes</taxon>
        <taxon>Agaricomycetidae</taxon>
        <taxon>Agaricales</taxon>
        <taxon>Marasmiineae</taxon>
        <taxon>Mycenaceae</taxon>
        <taxon>Roridomyces</taxon>
    </lineage>
</organism>
<reference evidence="2" key="1">
    <citation type="submission" date="2023-03" db="EMBL/GenBank/DDBJ databases">
        <title>Massive genome expansion in bonnet fungi (Mycena s.s.) driven by repeated elements and novel gene families across ecological guilds.</title>
        <authorList>
            <consortium name="Lawrence Berkeley National Laboratory"/>
            <person name="Harder C.B."/>
            <person name="Miyauchi S."/>
            <person name="Viragh M."/>
            <person name="Kuo A."/>
            <person name="Thoen E."/>
            <person name="Andreopoulos B."/>
            <person name="Lu D."/>
            <person name="Skrede I."/>
            <person name="Drula E."/>
            <person name="Henrissat B."/>
            <person name="Morin E."/>
            <person name="Kohler A."/>
            <person name="Barry K."/>
            <person name="LaButti K."/>
            <person name="Morin E."/>
            <person name="Salamov A."/>
            <person name="Lipzen A."/>
            <person name="Mereny Z."/>
            <person name="Hegedus B."/>
            <person name="Baldrian P."/>
            <person name="Stursova M."/>
            <person name="Weitz H."/>
            <person name="Taylor A."/>
            <person name="Grigoriev I.V."/>
            <person name="Nagy L.G."/>
            <person name="Martin F."/>
            <person name="Kauserud H."/>
        </authorList>
    </citation>
    <scope>NUCLEOTIDE SEQUENCE</scope>
    <source>
        <strain evidence="2">9284</strain>
    </source>
</reference>
<dbReference type="AlphaFoldDB" id="A0AAD7FMS7"/>
<evidence type="ECO:0000256" key="1">
    <source>
        <dbReference type="SAM" id="MobiDB-lite"/>
    </source>
</evidence>